<accession>A0A0M3I2C0</accession>
<organism evidence="1 2">
    <name type="scientific">Ascaris lumbricoides</name>
    <name type="common">Giant roundworm</name>
    <dbReference type="NCBI Taxonomy" id="6252"/>
    <lineage>
        <taxon>Eukaryota</taxon>
        <taxon>Metazoa</taxon>
        <taxon>Ecdysozoa</taxon>
        <taxon>Nematoda</taxon>
        <taxon>Chromadorea</taxon>
        <taxon>Rhabditida</taxon>
        <taxon>Spirurina</taxon>
        <taxon>Ascaridomorpha</taxon>
        <taxon>Ascaridoidea</taxon>
        <taxon>Ascarididae</taxon>
        <taxon>Ascaris</taxon>
    </lineage>
</organism>
<proteinExistence type="predicted"/>
<dbReference type="Proteomes" id="UP000036681">
    <property type="component" value="Unplaced"/>
</dbReference>
<sequence length="42" mass="4642">MVAKAVDNIKVTEISSLFSCHFDSGVRGCERHFVLKTSATEK</sequence>
<protein>
    <submittedName>
        <fullName evidence="2">Uncharacterized protein</fullName>
    </submittedName>
</protein>
<dbReference type="WBParaSite" id="ALUE_0001061101-mRNA-1">
    <property type="protein sequence ID" value="ALUE_0001061101-mRNA-1"/>
    <property type="gene ID" value="ALUE_0001061101"/>
</dbReference>
<evidence type="ECO:0000313" key="2">
    <source>
        <dbReference type="WBParaSite" id="ALUE_0001061101-mRNA-1"/>
    </source>
</evidence>
<dbReference type="AlphaFoldDB" id="A0A0M3I2C0"/>
<evidence type="ECO:0000313" key="1">
    <source>
        <dbReference type="Proteomes" id="UP000036681"/>
    </source>
</evidence>
<keyword evidence="1" id="KW-1185">Reference proteome</keyword>
<name>A0A0M3I2C0_ASCLU</name>
<reference evidence="2" key="1">
    <citation type="submission" date="2017-02" db="UniProtKB">
        <authorList>
            <consortium name="WormBaseParasite"/>
        </authorList>
    </citation>
    <scope>IDENTIFICATION</scope>
</reference>